<accession>A0A1I0VKV5</accession>
<dbReference type="Pfam" id="PF04290">
    <property type="entry name" value="DctQ"/>
    <property type="match status" value="1"/>
</dbReference>
<evidence type="ECO:0000256" key="1">
    <source>
        <dbReference type="ARBA" id="ARBA00004429"/>
    </source>
</evidence>
<keyword evidence="4" id="KW-0997">Cell inner membrane</keyword>
<evidence type="ECO:0000313" key="11">
    <source>
        <dbReference type="EMBL" id="SFA76196.1"/>
    </source>
</evidence>
<dbReference type="EMBL" id="FOJW01000001">
    <property type="protein sequence ID" value="SFA76196.1"/>
    <property type="molecule type" value="Genomic_DNA"/>
</dbReference>
<keyword evidence="6 9" id="KW-1133">Transmembrane helix</keyword>
<dbReference type="PANTHER" id="PTHR35011:SF2">
    <property type="entry name" value="2,3-DIKETO-L-GULONATE TRAP TRANSPORTER SMALL PERMEASE PROTEIN YIAM"/>
    <property type="match status" value="1"/>
</dbReference>
<reference evidence="11 12" key="1">
    <citation type="submission" date="2016-10" db="EMBL/GenBank/DDBJ databases">
        <authorList>
            <person name="de Groot N.N."/>
        </authorList>
    </citation>
    <scope>NUCLEOTIDE SEQUENCE [LARGE SCALE GENOMIC DNA]</scope>
    <source>
        <strain evidence="11 12">CGMCC 1.3702</strain>
    </source>
</reference>
<dbReference type="AlphaFoldDB" id="A0A1I0VKV5"/>
<dbReference type="GO" id="GO:0015740">
    <property type="term" value="P:C4-dicarboxylate transport"/>
    <property type="evidence" value="ECO:0007669"/>
    <property type="project" value="TreeGrafter"/>
</dbReference>
<evidence type="ECO:0000256" key="6">
    <source>
        <dbReference type="ARBA" id="ARBA00022989"/>
    </source>
</evidence>
<protein>
    <submittedName>
        <fullName evidence="11">TRAP-type C4-dicarboxylate transport system, small permease component</fullName>
    </submittedName>
</protein>
<keyword evidence="5 9" id="KW-0812">Transmembrane</keyword>
<keyword evidence="3" id="KW-1003">Cell membrane</keyword>
<comment type="subcellular location">
    <subcellularLocation>
        <location evidence="1">Cell inner membrane</location>
        <topology evidence="1">Multi-pass membrane protein</topology>
    </subcellularLocation>
</comment>
<feature type="domain" description="Tripartite ATP-independent periplasmic transporters DctQ component" evidence="10">
    <location>
        <begin position="20"/>
        <end position="150"/>
    </location>
</feature>
<proteinExistence type="inferred from homology"/>
<evidence type="ECO:0000313" key="12">
    <source>
        <dbReference type="Proteomes" id="UP000198642"/>
    </source>
</evidence>
<comment type="similarity">
    <text evidence="8">Belongs to the TRAP transporter small permease family.</text>
</comment>
<evidence type="ECO:0000256" key="3">
    <source>
        <dbReference type="ARBA" id="ARBA00022475"/>
    </source>
</evidence>
<evidence type="ECO:0000256" key="2">
    <source>
        <dbReference type="ARBA" id="ARBA00022448"/>
    </source>
</evidence>
<keyword evidence="12" id="KW-1185">Reference proteome</keyword>
<name>A0A1I0VKV5_9BACI</name>
<dbReference type="RefSeq" id="WP_090232890.1">
    <property type="nucleotide sequence ID" value="NZ_FOJW01000001.1"/>
</dbReference>
<evidence type="ECO:0000256" key="7">
    <source>
        <dbReference type="ARBA" id="ARBA00023136"/>
    </source>
</evidence>
<dbReference type="PANTHER" id="PTHR35011">
    <property type="entry name" value="2,3-DIKETO-L-GULONATE TRAP TRANSPORTER SMALL PERMEASE PROTEIN YIAM"/>
    <property type="match status" value="1"/>
</dbReference>
<dbReference type="OrthoDB" id="4964541at2"/>
<dbReference type="InterPro" id="IPR007387">
    <property type="entry name" value="TRAP_DctQ"/>
</dbReference>
<evidence type="ECO:0000256" key="8">
    <source>
        <dbReference type="ARBA" id="ARBA00038436"/>
    </source>
</evidence>
<evidence type="ECO:0000256" key="5">
    <source>
        <dbReference type="ARBA" id="ARBA00022692"/>
    </source>
</evidence>
<evidence type="ECO:0000256" key="4">
    <source>
        <dbReference type="ARBA" id="ARBA00022519"/>
    </source>
</evidence>
<dbReference type="STRING" id="237679.SAMN04488072_101447"/>
<evidence type="ECO:0000259" key="10">
    <source>
        <dbReference type="Pfam" id="PF04290"/>
    </source>
</evidence>
<organism evidence="11 12">
    <name type="scientific">Lentibacillus halodurans</name>
    <dbReference type="NCBI Taxonomy" id="237679"/>
    <lineage>
        <taxon>Bacteria</taxon>
        <taxon>Bacillati</taxon>
        <taxon>Bacillota</taxon>
        <taxon>Bacilli</taxon>
        <taxon>Bacillales</taxon>
        <taxon>Bacillaceae</taxon>
        <taxon>Lentibacillus</taxon>
    </lineage>
</organism>
<feature type="transmembrane region" description="Helical" evidence="9">
    <location>
        <begin position="82"/>
        <end position="104"/>
    </location>
</feature>
<keyword evidence="2" id="KW-0813">Transport</keyword>
<feature type="transmembrane region" description="Helical" evidence="9">
    <location>
        <begin position="124"/>
        <end position="143"/>
    </location>
</feature>
<keyword evidence="7 9" id="KW-0472">Membrane</keyword>
<dbReference type="GO" id="GO:0022857">
    <property type="term" value="F:transmembrane transporter activity"/>
    <property type="evidence" value="ECO:0007669"/>
    <property type="project" value="TreeGrafter"/>
</dbReference>
<feature type="transmembrane region" description="Helical" evidence="9">
    <location>
        <begin position="12"/>
        <end position="34"/>
    </location>
</feature>
<evidence type="ECO:0000256" key="9">
    <source>
        <dbReference type="SAM" id="Phobius"/>
    </source>
</evidence>
<feature type="transmembrane region" description="Helical" evidence="9">
    <location>
        <begin position="46"/>
        <end position="62"/>
    </location>
</feature>
<sequence>MSRVLLYAEYTILALSLAIMSVITFANVISRFIFNFSISFTEEVTINLFVLLTFVGASLGIYQRAHLGFSLIYEKFKGVNKLILTLFIGSIVTLFFVATGYYGFEIVQSQMGRGQTTPALGWPQWVFTLSLPIGCAFCVIRTIEVTINNVKDIKNDNASVNSS</sequence>
<gene>
    <name evidence="11" type="ORF">SAMN04488072_101447</name>
</gene>
<dbReference type="GO" id="GO:0005886">
    <property type="term" value="C:plasma membrane"/>
    <property type="evidence" value="ECO:0007669"/>
    <property type="project" value="UniProtKB-SubCell"/>
</dbReference>
<dbReference type="InterPro" id="IPR055348">
    <property type="entry name" value="DctQ"/>
</dbReference>
<dbReference type="Proteomes" id="UP000198642">
    <property type="component" value="Unassembled WGS sequence"/>
</dbReference>